<reference evidence="1 2" key="1">
    <citation type="journal article" date="2021" name="Commun. Biol.">
        <title>The genome of Shorea leprosula (Dipterocarpaceae) highlights the ecological relevance of drought in aseasonal tropical rainforests.</title>
        <authorList>
            <person name="Ng K.K.S."/>
            <person name="Kobayashi M.J."/>
            <person name="Fawcett J.A."/>
            <person name="Hatakeyama M."/>
            <person name="Paape T."/>
            <person name="Ng C.H."/>
            <person name="Ang C.C."/>
            <person name="Tnah L.H."/>
            <person name="Lee C.T."/>
            <person name="Nishiyama T."/>
            <person name="Sese J."/>
            <person name="O'Brien M.J."/>
            <person name="Copetti D."/>
            <person name="Mohd Noor M.I."/>
            <person name="Ong R.C."/>
            <person name="Putra M."/>
            <person name="Sireger I.Z."/>
            <person name="Indrioko S."/>
            <person name="Kosugi Y."/>
            <person name="Izuno A."/>
            <person name="Isagi Y."/>
            <person name="Lee S.L."/>
            <person name="Shimizu K.K."/>
        </authorList>
    </citation>
    <scope>NUCLEOTIDE SEQUENCE [LARGE SCALE GENOMIC DNA]</scope>
    <source>
        <strain evidence="1">214</strain>
    </source>
</reference>
<dbReference type="EMBL" id="BPVZ01000065">
    <property type="protein sequence ID" value="GKV24350.1"/>
    <property type="molecule type" value="Genomic_DNA"/>
</dbReference>
<dbReference type="Proteomes" id="UP001054252">
    <property type="component" value="Unassembled WGS sequence"/>
</dbReference>
<evidence type="ECO:0000313" key="1">
    <source>
        <dbReference type="EMBL" id="GKV24350.1"/>
    </source>
</evidence>
<sequence length="204" mass="22638">MDPSIPQNLDEYSASATTITFNSPIPLLRGPIPAGPRDDPSSGSYLLAFKDPQSWATAFSSCKAKILAQCEEGARIGCAISASKKCKPPWWHNLIGWKPMDLKERERCEDRELEGCLVAAEEKCIGFAKERCMRPFLDARIAMGEREIRKKVVRKLVCLASMPGESTWRDVIGLDQLGKCELGITNYTGSELLSSSSQFECLFK</sequence>
<dbReference type="PANTHER" id="PTHR36773">
    <property type="entry name" value="EXPRESSED PROTEIN"/>
    <property type="match status" value="1"/>
</dbReference>
<gene>
    <name evidence="1" type="ORF">SLEP1_g33973</name>
</gene>
<organism evidence="1 2">
    <name type="scientific">Rubroshorea leprosula</name>
    <dbReference type="NCBI Taxonomy" id="152421"/>
    <lineage>
        <taxon>Eukaryota</taxon>
        <taxon>Viridiplantae</taxon>
        <taxon>Streptophyta</taxon>
        <taxon>Embryophyta</taxon>
        <taxon>Tracheophyta</taxon>
        <taxon>Spermatophyta</taxon>
        <taxon>Magnoliopsida</taxon>
        <taxon>eudicotyledons</taxon>
        <taxon>Gunneridae</taxon>
        <taxon>Pentapetalae</taxon>
        <taxon>rosids</taxon>
        <taxon>malvids</taxon>
        <taxon>Malvales</taxon>
        <taxon>Dipterocarpaceae</taxon>
        <taxon>Rubroshorea</taxon>
    </lineage>
</organism>
<accession>A0AAV5KII8</accession>
<dbReference type="GO" id="GO:0009536">
    <property type="term" value="C:plastid"/>
    <property type="evidence" value="ECO:0007669"/>
    <property type="project" value="TreeGrafter"/>
</dbReference>
<name>A0AAV5KII8_9ROSI</name>
<dbReference type="PANTHER" id="PTHR36773:SF1">
    <property type="entry name" value="EXPRESSED PROTEIN"/>
    <property type="match status" value="1"/>
</dbReference>
<protein>
    <submittedName>
        <fullName evidence="1">Uncharacterized protein</fullName>
    </submittedName>
</protein>
<comment type="caution">
    <text evidence="1">The sequence shown here is derived from an EMBL/GenBank/DDBJ whole genome shotgun (WGS) entry which is preliminary data.</text>
</comment>
<evidence type="ECO:0000313" key="2">
    <source>
        <dbReference type="Proteomes" id="UP001054252"/>
    </source>
</evidence>
<keyword evidence="2" id="KW-1185">Reference proteome</keyword>
<dbReference type="AlphaFoldDB" id="A0AAV5KII8"/>
<proteinExistence type="predicted"/>